<proteinExistence type="predicted"/>
<protein>
    <submittedName>
        <fullName evidence="2">Uncharacterized protein</fullName>
    </submittedName>
</protein>
<sequence>MSNSSDSSSYPQYVNPYDVLLVSPFNPQPAPEDGQQVPTGLEMENESNNGGADGSKKTNGPFGNLQQTTLANNTVDDAASMKSVLSKNFGSTENQPENDTPSPASSSKATRDDEAIDAEAPNTETSPDEITDTGMSNAITPGSLGDSILDDGMADKPTLRAPTSGQRRGKKRKCPCSKCRGHSKPKSESTVHAHILAEKIEERNMLEQPWGQCKRCKKTDGRKCYQWAEKSNSCSECTRYKESCHWE</sequence>
<dbReference type="RefSeq" id="XP_060429786.1">
    <property type="nucleotide sequence ID" value="XM_060579462.1"/>
</dbReference>
<keyword evidence="3" id="KW-1185">Reference proteome</keyword>
<organism evidence="2 3">
    <name type="scientific">Colletotrichum godetiae</name>
    <dbReference type="NCBI Taxonomy" id="1209918"/>
    <lineage>
        <taxon>Eukaryota</taxon>
        <taxon>Fungi</taxon>
        <taxon>Dikarya</taxon>
        <taxon>Ascomycota</taxon>
        <taxon>Pezizomycotina</taxon>
        <taxon>Sordariomycetes</taxon>
        <taxon>Hypocreomycetidae</taxon>
        <taxon>Glomerellales</taxon>
        <taxon>Glomerellaceae</taxon>
        <taxon>Colletotrichum</taxon>
        <taxon>Colletotrichum acutatum species complex</taxon>
    </lineage>
</organism>
<name>A0AAJ0AKW7_9PEZI</name>
<gene>
    <name evidence="2" type="ORF">BDP55DRAFT_728600</name>
</gene>
<feature type="compositionally biased region" description="Polar residues" evidence="1">
    <location>
        <begin position="83"/>
        <end position="108"/>
    </location>
</feature>
<dbReference type="GeneID" id="85463988"/>
<feature type="compositionally biased region" description="Basic residues" evidence="1">
    <location>
        <begin position="167"/>
        <end position="184"/>
    </location>
</feature>
<evidence type="ECO:0000313" key="2">
    <source>
        <dbReference type="EMBL" id="KAK1675783.1"/>
    </source>
</evidence>
<dbReference type="AlphaFoldDB" id="A0AAJ0AKW7"/>
<reference evidence="2" key="1">
    <citation type="submission" date="2021-06" db="EMBL/GenBank/DDBJ databases">
        <title>Comparative genomics, transcriptomics and evolutionary studies reveal genomic signatures of adaptation to plant cell wall in hemibiotrophic fungi.</title>
        <authorList>
            <consortium name="DOE Joint Genome Institute"/>
            <person name="Baroncelli R."/>
            <person name="Diaz J.F."/>
            <person name="Benocci T."/>
            <person name="Peng M."/>
            <person name="Battaglia E."/>
            <person name="Haridas S."/>
            <person name="Andreopoulos W."/>
            <person name="Labutti K."/>
            <person name="Pangilinan J."/>
            <person name="Floch G.L."/>
            <person name="Makela M.R."/>
            <person name="Henrissat B."/>
            <person name="Grigoriev I.V."/>
            <person name="Crouch J.A."/>
            <person name="De Vries R.P."/>
            <person name="Sukno S.A."/>
            <person name="Thon M.R."/>
        </authorList>
    </citation>
    <scope>NUCLEOTIDE SEQUENCE</scope>
    <source>
        <strain evidence="2">CBS 193.32</strain>
    </source>
</reference>
<accession>A0AAJ0AKW7</accession>
<evidence type="ECO:0000256" key="1">
    <source>
        <dbReference type="SAM" id="MobiDB-lite"/>
    </source>
</evidence>
<feature type="region of interest" description="Disordered" evidence="1">
    <location>
        <begin position="21"/>
        <end position="191"/>
    </location>
</feature>
<dbReference type="Proteomes" id="UP001224890">
    <property type="component" value="Unassembled WGS sequence"/>
</dbReference>
<dbReference type="EMBL" id="JAHMHR010000020">
    <property type="protein sequence ID" value="KAK1675783.1"/>
    <property type="molecule type" value="Genomic_DNA"/>
</dbReference>
<evidence type="ECO:0000313" key="3">
    <source>
        <dbReference type="Proteomes" id="UP001224890"/>
    </source>
</evidence>
<feature type="compositionally biased region" description="Polar residues" evidence="1">
    <location>
        <begin position="64"/>
        <end position="75"/>
    </location>
</feature>
<comment type="caution">
    <text evidence="2">The sequence shown here is derived from an EMBL/GenBank/DDBJ whole genome shotgun (WGS) entry which is preliminary data.</text>
</comment>